<organism evidence="2 3">
    <name type="scientific">Wuchereria bancrofti</name>
    <dbReference type="NCBI Taxonomy" id="6293"/>
    <lineage>
        <taxon>Eukaryota</taxon>
        <taxon>Metazoa</taxon>
        <taxon>Ecdysozoa</taxon>
        <taxon>Nematoda</taxon>
        <taxon>Chromadorea</taxon>
        <taxon>Rhabditida</taxon>
        <taxon>Spirurina</taxon>
        <taxon>Spiruromorpha</taxon>
        <taxon>Filarioidea</taxon>
        <taxon>Onchocercidae</taxon>
        <taxon>Wuchereria</taxon>
    </lineage>
</organism>
<gene>
    <name evidence="2" type="ORF">WUBG_15456</name>
</gene>
<dbReference type="Proteomes" id="UP000004810">
    <property type="component" value="Unassembled WGS sequence"/>
</dbReference>
<dbReference type="AlphaFoldDB" id="J9E9J1"/>
<feature type="compositionally biased region" description="Polar residues" evidence="1">
    <location>
        <begin position="57"/>
        <end position="69"/>
    </location>
</feature>
<name>J9E9J1_WUCBA</name>
<accession>J9E9J1</accession>
<evidence type="ECO:0000313" key="2">
    <source>
        <dbReference type="EMBL" id="EJW73637.1"/>
    </source>
</evidence>
<feature type="compositionally biased region" description="Basic residues" evidence="1">
    <location>
        <begin position="92"/>
        <end position="106"/>
    </location>
</feature>
<comment type="caution">
    <text evidence="2">The sequence shown here is derived from an EMBL/GenBank/DDBJ whole genome shotgun (WGS) entry which is preliminary data.</text>
</comment>
<sequence length="140" mass="15570">MEEEGQNAYRMTTRGITRHYVDSPVSGHVDSTPSSISLSHISSEDEQQHSEFHLESSADSLFRTPSLSTRGRKRRSYEEGVAVPIESPTTSRRGRPRGSTRPRGVGRRASGTYSQEDADESSLFSMVKSGKNLHVMSVFH</sequence>
<protein>
    <submittedName>
        <fullName evidence="2">Uncharacterized protein</fullName>
    </submittedName>
</protein>
<feature type="compositionally biased region" description="Low complexity" evidence="1">
    <location>
        <begin position="31"/>
        <end position="41"/>
    </location>
</feature>
<feature type="region of interest" description="Disordered" evidence="1">
    <location>
        <begin position="1"/>
        <end position="121"/>
    </location>
</feature>
<dbReference type="EMBL" id="ADBV01013696">
    <property type="protein sequence ID" value="EJW73637.1"/>
    <property type="molecule type" value="Genomic_DNA"/>
</dbReference>
<proteinExistence type="predicted"/>
<evidence type="ECO:0000313" key="3">
    <source>
        <dbReference type="Proteomes" id="UP000004810"/>
    </source>
</evidence>
<evidence type="ECO:0000256" key="1">
    <source>
        <dbReference type="SAM" id="MobiDB-lite"/>
    </source>
</evidence>
<feature type="compositionally biased region" description="Basic and acidic residues" evidence="1">
    <location>
        <begin position="42"/>
        <end position="56"/>
    </location>
</feature>
<reference evidence="3" key="1">
    <citation type="submission" date="2012-08" db="EMBL/GenBank/DDBJ databases">
        <title>The Genome Sequence of Wuchereria bancrofti.</title>
        <authorList>
            <person name="Nutman T.B."/>
            <person name="Fink D.L."/>
            <person name="Russ C."/>
            <person name="Young S."/>
            <person name="Zeng Q."/>
            <person name="Koehrsen M."/>
            <person name="Alvarado L."/>
            <person name="Berlin A."/>
            <person name="Chapman S.B."/>
            <person name="Chen Z."/>
            <person name="Freedman E."/>
            <person name="Gellesch M."/>
            <person name="Goldberg J."/>
            <person name="Griggs A."/>
            <person name="Gujja S."/>
            <person name="Heilman E.R."/>
            <person name="Heiman D."/>
            <person name="Hepburn T."/>
            <person name="Howarth C."/>
            <person name="Jen D."/>
            <person name="Larson L."/>
            <person name="Lewis B."/>
            <person name="Mehta T."/>
            <person name="Park D."/>
            <person name="Pearson M."/>
            <person name="Roberts A."/>
            <person name="Saif S."/>
            <person name="Shea T."/>
            <person name="Shenoy N."/>
            <person name="Sisk P."/>
            <person name="Stolte C."/>
            <person name="Sykes S."/>
            <person name="Walk T."/>
            <person name="White J."/>
            <person name="Yandava C."/>
            <person name="Haas B."/>
            <person name="Henn M.R."/>
            <person name="Nusbaum C."/>
            <person name="Birren B."/>
        </authorList>
    </citation>
    <scope>NUCLEOTIDE SEQUENCE [LARGE SCALE GENOMIC DNA]</scope>
    <source>
        <strain evidence="3">NA</strain>
    </source>
</reference>